<dbReference type="InterPro" id="IPR036291">
    <property type="entry name" value="NAD(P)-bd_dom_sf"/>
</dbReference>
<feature type="domain" description="Gfo/Idh/MocA-like oxidoreductase N-terminal" evidence="1">
    <location>
        <begin position="5"/>
        <end position="121"/>
    </location>
</feature>
<dbReference type="RefSeq" id="WP_274494011.1">
    <property type="nucleotide sequence ID" value="NZ_CP118166.1"/>
</dbReference>
<dbReference type="SUPFAM" id="SSF51735">
    <property type="entry name" value="NAD(P)-binding Rossmann-fold domains"/>
    <property type="match status" value="1"/>
</dbReference>
<dbReference type="Gene3D" id="3.30.360.10">
    <property type="entry name" value="Dihydrodipicolinate Reductase, domain 2"/>
    <property type="match status" value="1"/>
</dbReference>
<protein>
    <submittedName>
        <fullName evidence="2">Gfo/Idh/MocA family oxidoreductase</fullName>
    </submittedName>
</protein>
<organism evidence="2 3">
    <name type="scientific">Hyphococcus flavus</name>
    <dbReference type="NCBI Taxonomy" id="1866326"/>
    <lineage>
        <taxon>Bacteria</taxon>
        <taxon>Pseudomonadati</taxon>
        <taxon>Pseudomonadota</taxon>
        <taxon>Alphaproteobacteria</taxon>
        <taxon>Parvularculales</taxon>
        <taxon>Parvularculaceae</taxon>
        <taxon>Hyphococcus</taxon>
    </lineage>
</organism>
<dbReference type="GO" id="GO:0000166">
    <property type="term" value="F:nucleotide binding"/>
    <property type="evidence" value="ECO:0007669"/>
    <property type="project" value="InterPro"/>
</dbReference>
<dbReference type="Pfam" id="PF01408">
    <property type="entry name" value="GFO_IDH_MocA"/>
    <property type="match status" value="1"/>
</dbReference>
<keyword evidence="3" id="KW-1185">Reference proteome</keyword>
<proteinExistence type="predicted"/>
<evidence type="ECO:0000313" key="2">
    <source>
        <dbReference type="EMBL" id="WDI32121.1"/>
    </source>
</evidence>
<dbReference type="AlphaFoldDB" id="A0AAE9ZJB7"/>
<dbReference type="Proteomes" id="UP001214043">
    <property type="component" value="Chromosome"/>
</dbReference>
<evidence type="ECO:0000259" key="1">
    <source>
        <dbReference type="Pfam" id="PF01408"/>
    </source>
</evidence>
<dbReference type="PANTHER" id="PTHR43377">
    <property type="entry name" value="BILIVERDIN REDUCTASE A"/>
    <property type="match status" value="1"/>
</dbReference>
<dbReference type="SUPFAM" id="SSF55347">
    <property type="entry name" value="Glyceraldehyde-3-phosphate dehydrogenase-like, C-terminal domain"/>
    <property type="match status" value="1"/>
</dbReference>
<dbReference type="Gene3D" id="3.40.50.720">
    <property type="entry name" value="NAD(P)-binding Rossmann-like Domain"/>
    <property type="match status" value="1"/>
</dbReference>
<reference evidence="2" key="1">
    <citation type="submission" date="2023-02" db="EMBL/GenBank/DDBJ databases">
        <title>Genome sequence of Hyphococcus flavus.</title>
        <authorList>
            <person name="Rong J.-C."/>
            <person name="Zhao Q."/>
            <person name="Yi M."/>
            <person name="Wu J.-Y."/>
        </authorList>
    </citation>
    <scope>NUCLEOTIDE SEQUENCE</scope>
    <source>
        <strain evidence="2">MCCC 1K03223</strain>
    </source>
</reference>
<accession>A0AAE9ZJB7</accession>
<dbReference type="EMBL" id="CP118166">
    <property type="protein sequence ID" value="WDI32121.1"/>
    <property type="molecule type" value="Genomic_DNA"/>
</dbReference>
<dbReference type="PANTHER" id="PTHR43377:SF1">
    <property type="entry name" value="BILIVERDIN REDUCTASE A"/>
    <property type="match status" value="1"/>
</dbReference>
<dbReference type="InterPro" id="IPR051450">
    <property type="entry name" value="Gfo/Idh/MocA_Oxidoreductases"/>
</dbReference>
<name>A0AAE9ZJB7_9PROT</name>
<evidence type="ECO:0000313" key="3">
    <source>
        <dbReference type="Proteomes" id="UP001214043"/>
    </source>
</evidence>
<sequence>MSKRIKVGVAGAGVFGGYHASKYASHPQSSLAGIYDIDESQAKQLAEKHATAAYTDFDVFLSDIDAVVIAAPAIAHFSLAEAALRAGKHVFVEKPITLEVGEADTLSALAANQKLTLQVGHQERYVFSAFGLLARKRSPLKIDSVRRTAATGRCEDVSVALDLMIHDIDLIRHLTKSDIETLSASGDPHDASAEICLTNGTLVFLSASRRSDAPERRMTLVYDDGIVEFDFVKRAISNSTPAPLLSDFSNDDAPLSLVDPLGHGANEFIKCLTNNHSPAVTGEDGREALRWAKRIEDVAGISVENEPNEQERRRA</sequence>
<gene>
    <name evidence="2" type="ORF">PUV54_02810</name>
</gene>
<dbReference type="KEGG" id="hfl:PUV54_02810"/>
<dbReference type="InterPro" id="IPR000683">
    <property type="entry name" value="Gfo/Idh/MocA-like_OxRdtase_N"/>
</dbReference>